<dbReference type="Pfam" id="PF00076">
    <property type="entry name" value="RRM_1"/>
    <property type="match status" value="1"/>
</dbReference>
<gene>
    <name evidence="3" type="ORF">PHLGIDRAFT_187128</name>
</gene>
<keyword evidence="4" id="KW-1185">Reference proteome</keyword>
<reference evidence="3 4" key="1">
    <citation type="journal article" date="2014" name="PLoS Genet.">
        <title>Analysis of the Phlebiopsis gigantea genome, transcriptome and secretome provides insight into its pioneer colonization strategies of wood.</title>
        <authorList>
            <person name="Hori C."/>
            <person name="Ishida T."/>
            <person name="Igarashi K."/>
            <person name="Samejima M."/>
            <person name="Suzuki H."/>
            <person name="Master E."/>
            <person name="Ferreira P."/>
            <person name="Ruiz-Duenas F.J."/>
            <person name="Held B."/>
            <person name="Canessa P."/>
            <person name="Larrondo L.F."/>
            <person name="Schmoll M."/>
            <person name="Druzhinina I.S."/>
            <person name="Kubicek C.P."/>
            <person name="Gaskell J.A."/>
            <person name="Kersten P."/>
            <person name="St John F."/>
            <person name="Glasner J."/>
            <person name="Sabat G."/>
            <person name="Splinter BonDurant S."/>
            <person name="Syed K."/>
            <person name="Yadav J."/>
            <person name="Mgbeahuruike A.C."/>
            <person name="Kovalchuk A."/>
            <person name="Asiegbu F.O."/>
            <person name="Lackner G."/>
            <person name="Hoffmeister D."/>
            <person name="Rencoret J."/>
            <person name="Gutierrez A."/>
            <person name="Sun H."/>
            <person name="Lindquist E."/>
            <person name="Barry K."/>
            <person name="Riley R."/>
            <person name="Grigoriev I.V."/>
            <person name="Henrissat B."/>
            <person name="Kues U."/>
            <person name="Berka R.M."/>
            <person name="Martinez A.T."/>
            <person name="Covert S.F."/>
            <person name="Blanchette R.A."/>
            <person name="Cullen D."/>
        </authorList>
    </citation>
    <scope>NUCLEOTIDE SEQUENCE [LARGE SCALE GENOMIC DNA]</scope>
    <source>
        <strain evidence="3 4">11061_1 CR5-6</strain>
    </source>
</reference>
<dbReference type="SUPFAM" id="SSF54928">
    <property type="entry name" value="RNA-binding domain, RBD"/>
    <property type="match status" value="1"/>
</dbReference>
<proteinExistence type="predicted"/>
<evidence type="ECO:0000313" key="3">
    <source>
        <dbReference type="EMBL" id="KIP10958.1"/>
    </source>
</evidence>
<dbReference type="AlphaFoldDB" id="A0A0C3PTQ9"/>
<dbReference type="Proteomes" id="UP000053257">
    <property type="component" value="Unassembled WGS sequence"/>
</dbReference>
<evidence type="ECO:0000259" key="2">
    <source>
        <dbReference type="Pfam" id="PF00076"/>
    </source>
</evidence>
<accession>A0A0C3PTQ9</accession>
<feature type="domain" description="RRM" evidence="2">
    <location>
        <begin position="19"/>
        <end position="62"/>
    </location>
</feature>
<dbReference type="HOGENOM" id="CLU_880306_0_0_1"/>
<protein>
    <recommendedName>
        <fullName evidence="2">RRM domain-containing protein</fullName>
    </recommendedName>
</protein>
<evidence type="ECO:0000256" key="1">
    <source>
        <dbReference type="SAM" id="MobiDB-lite"/>
    </source>
</evidence>
<feature type="compositionally biased region" description="Basic and acidic residues" evidence="1">
    <location>
        <begin position="162"/>
        <end position="171"/>
    </location>
</feature>
<dbReference type="GO" id="GO:0003723">
    <property type="term" value="F:RNA binding"/>
    <property type="evidence" value="ECO:0007669"/>
    <property type="project" value="InterPro"/>
</dbReference>
<sequence>MQHDRIHRVIYVETALAGSEVRDTFSQYGRIRDIYPCKNGPHRDFARYFVEFEHENSAKGARNLESPRYSVHIPAHSPRLASCFWDIVSPEQTSPVSKRDISYQASGSVDRPNCRRTTHIPRLSSPGKKGVSRTYMRPSGSKLESGPESPKRPVWTSPVRNRQSDHEKENRAVTPPSRQHVSLRHETSTPLKRKADVNPRQFVPGFSTPHPRNPDMSAMTSWKAIKPEPDVDASLTSQEDTRGVSKPVLSEPQPVAPSTSPVITLSHDGSRYSCPLDEFTEDPANAITVLTQTAAGSSERDKWMIVAAHCRRKQKV</sequence>
<dbReference type="InterPro" id="IPR012677">
    <property type="entry name" value="Nucleotide-bd_a/b_plait_sf"/>
</dbReference>
<evidence type="ECO:0000313" key="4">
    <source>
        <dbReference type="Proteomes" id="UP000053257"/>
    </source>
</evidence>
<organism evidence="3 4">
    <name type="scientific">Phlebiopsis gigantea (strain 11061_1 CR5-6)</name>
    <name type="common">White-rot fungus</name>
    <name type="synonym">Peniophora gigantea</name>
    <dbReference type="NCBI Taxonomy" id="745531"/>
    <lineage>
        <taxon>Eukaryota</taxon>
        <taxon>Fungi</taxon>
        <taxon>Dikarya</taxon>
        <taxon>Basidiomycota</taxon>
        <taxon>Agaricomycotina</taxon>
        <taxon>Agaricomycetes</taxon>
        <taxon>Polyporales</taxon>
        <taxon>Phanerochaetaceae</taxon>
        <taxon>Phlebiopsis</taxon>
    </lineage>
</organism>
<dbReference type="InterPro" id="IPR000504">
    <property type="entry name" value="RRM_dom"/>
</dbReference>
<dbReference type="EMBL" id="KN840450">
    <property type="protein sequence ID" value="KIP10958.1"/>
    <property type="molecule type" value="Genomic_DNA"/>
</dbReference>
<dbReference type="Gene3D" id="3.30.70.330">
    <property type="match status" value="1"/>
</dbReference>
<dbReference type="OrthoDB" id="2670565at2759"/>
<name>A0A0C3PTQ9_PHLG1</name>
<dbReference type="InterPro" id="IPR035979">
    <property type="entry name" value="RBD_domain_sf"/>
</dbReference>
<feature type="region of interest" description="Disordered" evidence="1">
    <location>
        <begin position="95"/>
        <end position="191"/>
    </location>
</feature>